<dbReference type="AlphaFoldDB" id="A0A2C6KV84"/>
<feature type="transmembrane region" description="Helical" evidence="1">
    <location>
        <begin position="6"/>
        <end position="24"/>
    </location>
</feature>
<dbReference type="RefSeq" id="XP_067921638.1">
    <property type="nucleotide sequence ID" value="XM_068066386.1"/>
</dbReference>
<protein>
    <recommendedName>
        <fullName evidence="4">Transmembrane protein</fullName>
    </recommendedName>
</protein>
<reference evidence="2 3" key="1">
    <citation type="journal article" date="2017" name="Int. J. Parasitol.">
        <title>The genome of the protozoan parasite Cystoisospora suis and a reverse vaccinology approach to identify vaccine candidates.</title>
        <authorList>
            <person name="Palmieri N."/>
            <person name="Shrestha A."/>
            <person name="Ruttkowski B."/>
            <person name="Beck T."/>
            <person name="Vogl C."/>
            <person name="Tomley F."/>
            <person name="Blake D.P."/>
            <person name="Joachim A."/>
        </authorList>
    </citation>
    <scope>NUCLEOTIDE SEQUENCE [LARGE SCALE GENOMIC DNA]</scope>
    <source>
        <strain evidence="2 3">Wien I</strain>
    </source>
</reference>
<keyword evidence="1" id="KW-0812">Transmembrane</keyword>
<proteinExistence type="predicted"/>
<keyword evidence="3" id="KW-1185">Reference proteome</keyword>
<evidence type="ECO:0000313" key="3">
    <source>
        <dbReference type="Proteomes" id="UP000221165"/>
    </source>
</evidence>
<gene>
    <name evidence="2" type="ORF">CSUI_006222</name>
</gene>
<dbReference type="EMBL" id="MIGC01003103">
    <property type="protein sequence ID" value="PHJ19946.1"/>
    <property type="molecule type" value="Genomic_DNA"/>
</dbReference>
<evidence type="ECO:0000313" key="2">
    <source>
        <dbReference type="EMBL" id="PHJ19946.1"/>
    </source>
</evidence>
<dbReference type="VEuPathDB" id="ToxoDB:CSUI_006222"/>
<keyword evidence="1" id="KW-0472">Membrane</keyword>
<feature type="transmembrane region" description="Helical" evidence="1">
    <location>
        <begin position="45"/>
        <end position="70"/>
    </location>
</feature>
<sequence length="101" mass="11734">MPRCLYISIILSIYLPLLSLKFSPLHTYINKLRRRKHIYAPYHSLSSICLSLSACLFLIYLSILFLLDIYACSPDISAACLSSRVLYVYLSLFTTHMYLYI</sequence>
<feature type="transmembrane region" description="Helical" evidence="1">
    <location>
        <begin position="76"/>
        <end position="100"/>
    </location>
</feature>
<accession>A0A2C6KV84</accession>
<name>A0A2C6KV84_9APIC</name>
<evidence type="ECO:0000256" key="1">
    <source>
        <dbReference type="SAM" id="Phobius"/>
    </source>
</evidence>
<dbReference type="GeneID" id="94429597"/>
<organism evidence="2 3">
    <name type="scientific">Cystoisospora suis</name>
    <dbReference type="NCBI Taxonomy" id="483139"/>
    <lineage>
        <taxon>Eukaryota</taxon>
        <taxon>Sar</taxon>
        <taxon>Alveolata</taxon>
        <taxon>Apicomplexa</taxon>
        <taxon>Conoidasida</taxon>
        <taxon>Coccidia</taxon>
        <taxon>Eucoccidiorida</taxon>
        <taxon>Eimeriorina</taxon>
        <taxon>Sarcocystidae</taxon>
        <taxon>Cystoisospora</taxon>
    </lineage>
</organism>
<comment type="caution">
    <text evidence="2">The sequence shown here is derived from an EMBL/GenBank/DDBJ whole genome shotgun (WGS) entry which is preliminary data.</text>
</comment>
<keyword evidence="1" id="KW-1133">Transmembrane helix</keyword>
<evidence type="ECO:0008006" key="4">
    <source>
        <dbReference type="Google" id="ProtNLM"/>
    </source>
</evidence>
<dbReference type="Proteomes" id="UP000221165">
    <property type="component" value="Unassembled WGS sequence"/>
</dbReference>